<keyword evidence="2" id="KW-0732">Signal</keyword>
<accession>A0A212TBI4</accession>
<reference evidence="3 4" key="1">
    <citation type="submission" date="2017-06" db="EMBL/GenBank/DDBJ databases">
        <authorList>
            <person name="Kim H.J."/>
            <person name="Triplett B.A."/>
        </authorList>
    </citation>
    <scope>NUCLEOTIDE SEQUENCE [LARGE SCALE GENOMIC DNA]</scope>
    <source>
        <strain evidence="3 4">DSM 22179</strain>
    </source>
</reference>
<feature type="chain" id="PRO_5012374731" description="VWFA domain-containing protein" evidence="2">
    <location>
        <begin position="26"/>
        <end position="393"/>
    </location>
</feature>
<dbReference type="RefSeq" id="WP_143469484.1">
    <property type="nucleotide sequence ID" value="NZ_FYEZ01000001.1"/>
</dbReference>
<keyword evidence="4" id="KW-1185">Reference proteome</keyword>
<name>A0A212TBI4_9MICO</name>
<evidence type="ECO:0008006" key="5">
    <source>
        <dbReference type="Google" id="ProtNLM"/>
    </source>
</evidence>
<dbReference type="Gene3D" id="3.40.50.410">
    <property type="entry name" value="von Willebrand factor, type A domain"/>
    <property type="match status" value="1"/>
</dbReference>
<evidence type="ECO:0000256" key="2">
    <source>
        <dbReference type="SAM" id="SignalP"/>
    </source>
</evidence>
<dbReference type="OrthoDB" id="3774378at2"/>
<feature type="signal peptide" evidence="2">
    <location>
        <begin position="1"/>
        <end position="25"/>
    </location>
</feature>
<evidence type="ECO:0000256" key="1">
    <source>
        <dbReference type="SAM" id="MobiDB-lite"/>
    </source>
</evidence>
<sequence length="393" mass="40400">MRMSLRAAVAGAAASVVALPVAATADQSVTITNPEEGATVESPVSVEGVVGQEGGGGNDVTIMLDVSGSTYSPNGMDCNGDGVADAQDDLNGDHNEGDVLDCEIAGALSLAKSLRATNPNVNLSLAIFGSEAATAKYKDGSTKAPISLKDGNEFQFDKMVRSVANGEVELYTPEYAGGGTDFDAAVAETINKADHVFMLSDGMSWVSDETLANLQASDTSFRTFAITESSDCTDLGKIAQATGGTCTVVKDPSQLTASLTDGPGVDVDSVVLELDGQSYDLTLGTLNDFVHEQELCPGEYTALVTATYKDGNAVTDEVTFTVEGDECDGTEPAPTPEPEPTPEPKPKPEPGPNPIIDTGVTAEENSVAPLAGAGLLVAGATLLGARRVARNRT</sequence>
<evidence type="ECO:0000313" key="4">
    <source>
        <dbReference type="Proteomes" id="UP000198122"/>
    </source>
</evidence>
<dbReference type="EMBL" id="FYEZ01000001">
    <property type="protein sequence ID" value="SNC63408.1"/>
    <property type="molecule type" value="Genomic_DNA"/>
</dbReference>
<evidence type="ECO:0000313" key="3">
    <source>
        <dbReference type="EMBL" id="SNC63408.1"/>
    </source>
</evidence>
<dbReference type="InterPro" id="IPR036465">
    <property type="entry name" value="vWFA_dom_sf"/>
</dbReference>
<dbReference type="Proteomes" id="UP000198122">
    <property type="component" value="Unassembled WGS sequence"/>
</dbReference>
<organism evidence="3 4">
    <name type="scientific">Kytococcus aerolatus</name>
    <dbReference type="NCBI Taxonomy" id="592308"/>
    <lineage>
        <taxon>Bacteria</taxon>
        <taxon>Bacillati</taxon>
        <taxon>Actinomycetota</taxon>
        <taxon>Actinomycetes</taxon>
        <taxon>Micrococcales</taxon>
        <taxon>Kytococcaceae</taxon>
        <taxon>Kytococcus</taxon>
    </lineage>
</organism>
<dbReference type="SUPFAM" id="SSF53300">
    <property type="entry name" value="vWA-like"/>
    <property type="match status" value="1"/>
</dbReference>
<proteinExistence type="predicted"/>
<protein>
    <recommendedName>
        <fullName evidence="5">VWFA domain-containing protein</fullName>
    </recommendedName>
</protein>
<gene>
    <name evidence="3" type="ORF">SAMN05445756_0900</name>
</gene>
<feature type="region of interest" description="Disordered" evidence="1">
    <location>
        <begin position="324"/>
        <end position="361"/>
    </location>
</feature>
<dbReference type="AlphaFoldDB" id="A0A212TBI4"/>